<name>A0A5E8A5V9_9SPHN</name>
<protein>
    <submittedName>
        <fullName evidence="1">Capsid portal protein</fullName>
    </submittedName>
</protein>
<dbReference type="AlphaFoldDB" id="A0A5E8A5V9"/>
<dbReference type="EMBL" id="CABVLI010000043">
    <property type="protein sequence ID" value="VVT24311.1"/>
    <property type="molecule type" value="Genomic_DNA"/>
</dbReference>
<dbReference type="RefSeq" id="WP_151991527.1">
    <property type="nucleotide sequence ID" value="NZ_LR701528.1"/>
</dbReference>
<proteinExistence type="predicted"/>
<evidence type="ECO:0000313" key="2">
    <source>
        <dbReference type="Proteomes" id="UP000326857"/>
    </source>
</evidence>
<evidence type="ECO:0000313" key="1">
    <source>
        <dbReference type="EMBL" id="VVT24311.1"/>
    </source>
</evidence>
<sequence length="73" mass="7928">MGIKNATRDDVLAARRTLPLPPGIVPAQGSTFGKPTEAVNIFFELEIERIQARLFGINEAVVFAPRRAPVPVS</sequence>
<dbReference type="Proteomes" id="UP000326857">
    <property type="component" value="Unassembled WGS sequence"/>
</dbReference>
<reference evidence="1 2" key="1">
    <citation type="submission" date="2019-09" db="EMBL/GenBank/DDBJ databases">
        <authorList>
            <person name="Dittami M. S."/>
        </authorList>
    </citation>
    <scope>NUCLEOTIDE SEQUENCE [LARGE SCALE GENOMIC DNA]</scope>
    <source>
        <strain evidence="1">SPHINGO391</strain>
    </source>
</reference>
<gene>
    <name evidence="1" type="ORF">SPHINGO391_480086</name>
</gene>
<organism evidence="1 2">
    <name type="scientific">Sphingomonas aurantiaca</name>
    <dbReference type="NCBI Taxonomy" id="185949"/>
    <lineage>
        <taxon>Bacteria</taxon>
        <taxon>Pseudomonadati</taxon>
        <taxon>Pseudomonadota</taxon>
        <taxon>Alphaproteobacteria</taxon>
        <taxon>Sphingomonadales</taxon>
        <taxon>Sphingomonadaceae</taxon>
        <taxon>Sphingomonas</taxon>
    </lineage>
</organism>
<accession>A0A5E8A5V9</accession>